<accession>A0A7W3ZFE0</accession>
<evidence type="ECO:0000256" key="7">
    <source>
        <dbReference type="SAM" id="Phobius"/>
    </source>
</evidence>
<feature type="transmembrane region" description="Helical" evidence="7">
    <location>
        <begin position="52"/>
        <end position="70"/>
    </location>
</feature>
<dbReference type="PANTHER" id="PTHR33452">
    <property type="entry name" value="OXIDOREDUCTASE CATD-RELATED"/>
    <property type="match status" value="1"/>
</dbReference>
<feature type="transmembrane region" description="Helical" evidence="7">
    <location>
        <begin position="77"/>
        <end position="96"/>
    </location>
</feature>
<sequence>MSFPASRITPGVQSVFRVVIGFLFTCHGAASLFGVLGGAVGTHGGTVSFPTWPGWWAAAIQLACGILVMIGAGTRAAALLASGSMAFAYFTVHFPHSPFPMENEGEPSALYAWAFLLIAAIGPGPWTVVELVRKIVRTAPAAQPVGAE</sequence>
<keyword evidence="5 7" id="KW-1133">Transmembrane helix</keyword>
<keyword evidence="4 7" id="KW-0812">Transmembrane</keyword>
<feature type="transmembrane region" description="Helical" evidence="7">
    <location>
        <begin position="108"/>
        <end position="129"/>
    </location>
</feature>
<keyword evidence="9" id="KW-1185">Reference proteome</keyword>
<dbReference type="AlphaFoldDB" id="A0A7W3ZFE0"/>
<keyword evidence="3" id="KW-1003">Cell membrane</keyword>
<evidence type="ECO:0000256" key="1">
    <source>
        <dbReference type="ARBA" id="ARBA00004651"/>
    </source>
</evidence>
<dbReference type="EMBL" id="JACGZW010000019">
    <property type="protein sequence ID" value="MBB1159375.1"/>
    <property type="molecule type" value="Genomic_DNA"/>
</dbReference>
<name>A0A7W3ZFE0_9PSEU</name>
<feature type="transmembrane region" description="Helical" evidence="7">
    <location>
        <begin position="15"/>
        <end position="40"/>
    </location>
</feature>
<keyword evidence="6 7" id="KW-0472">Membrane</keyword>
<evidence type="ECO:0000256" key="6">
    <source>
        <dbReference type="ARBA" id="ARBA00023136"/>
    </source>
</evidence>
<evidence type="ECO:0000256" key="4">
    <source>
        <dbReference type="ARBA" id="ARBA00022692"/>
    </source>
</evidence>
<dbReference type="Proteomes" id="UP000526734">
    <property type="component" value="Unassembled WGS sequence"/>
</dbReference>
<comment type="similarity">
    <text evidence="2">Belongs to the DoxX family.</text>
</comment>
<comment type="caution">
    <text evidence="8">The sequence shown here is derived from an EMBL/GenBank/DDBJ whole genome shotgun (WGS) entry which is preliminary data.</text>
</comment>
<organism evidence="8 9">
    <name type="scientific">Amycolatopsis dendrobii</name>
    <dbReference type="NCBI Taxonomy" id="2760662"/>
    <lineage>
        <taxon>Bacteria</taxon>
        <taxon>Bacillati</taxon>
        <taxon>Actinomycetota</taxon>
        <taxon>Actinomycetes</taxon>
        <taxon>Pseudonocardiales</taxon>
        <taxon>Pseudonocardiaceae</taxon>
        <taxon>Amycolatopsis</taxon>
    </lineage>
</organism>
<evidence type="ECO:0000256" key="2">
    <source>
        <dbReference type="ARBA" id="ARBA00006679"/>
    </source>
</evidence>
<dbReference type="PANTHER" id="PTHR33452:SF4">
    <property type="entry name" value="BLL4328 PROTEIN"/>
    <property type="match status" value="1"/>
</dbReference>
<protein>
    <submittedName>
        <fullName evidence="8">DoxX family protein</fullName>
    </submittedName>
</protein>
<dbReference type="InterPro" id="IPR032808">
    <property type="entry name" value="DoxX"/>
</dbReference>
<evidence type="ECO:0000256" key="5">
    <source>
        <dbReference type="ARBA" id="ARBA00022989"/>
    </source>
</evidence>
<gene>
    <name evidence="8" type="ORF">H4281_40065</name>
</gene>
<dbReference type="GO" id="GO:0005886">
    <property type="term" value="C:plasma membrane"/>
    <property type="evidence" value="ECO:0007669"/>
    <property type="project" value="UniProtKB-SubCell"/>
</dbReference>
<evidence type="ECO:0000313" key="8">
    <source>
        <dbReference type="EMBL" id="MBB1159375.1"/>
    </source>
</evidence>
<dbReference type="RefSeq" id="WP_182896061.1">
    <property type="nucleotide sequence ID" value="NZ_JACGZW010000019.1"/>
</dbReference>
<comment type="subcellular location">
    <subcellularLocation>
        <location evidence="1">Cell membrane</location>
        <topology evidence="1">Multi-pass membrane protein</topology>
    </subcellularLocation>
</comment>
<dbReference type="Pfam" id="PF07681">
    <property type="entry name" value="DoxX"/>
    <property type="match status" value="1"/>
</dbReference>
<evidence type="ECO:0000313" key="9">
    <source>
        <dbReference type="Proteomes" id="UP000526734"/>
    </source>
</evidence>
<reference evidence="8 9" key="1">
    <citation type="submission" date="2020-08" db="EMBL/GenBank/DDBJ databases">
        <title>Amycolatopsis sp. nov. DR6-1 isolated from Dendrobium heterocarpum.</title>
        <authorList>
            <person name="Tedsree N."/>
            <person name="Kuncharoen N."/>
            <person name="Likhitwitayawuid K."/>
            <person name="Tanasupawat S."/>
        </authorList>
    </citation>
    <scope>NUCLEOTIDE SEQUENCE [LARGE SCALE GENOMIC DNA]</scope>
    <source>
        <strain evidence="8 9">DR6-1</strain>
    </source>
</reference>
<dbReference type="InterPro" id="IPR051907">
    <property type="entry name" value="DoxX-like_oxidoreductase"/>
</dbReference>
<proteinExistence type="inferred from homology"/>
<evidence type="ECO:0000256" key="3">
    <source>
        <dbReference type="ARBA" id="ARBA00022475"/>
    </source>
</evidence>